<organism evidence="1 2">
    <name type="scientific">Candidatus Muproteobacteria bacterium RBG_16_65_31</name>
    <dbReference type="NCBI Taxonomy" id="1817759"/>
    <lineage>
        <taxon>Bacteria</taxon>
        <taxon>Pseudomonadati</taxon>
        <taxon>Pseudomonadota</taxon>
        <taxon>Candidatus Muproteobacteria</taxon>
    </lineage>
</organism>
<evidence type="ECO:0000313" key="2">
    <source>
        <dbReference type="Proteomes" id="UP000179344"/>
    </source>
</evidence>
<dbReference type="Proteomes" id="UP000179344">
    <property type="component" value="Unassembled WGS sequence"/>
</dbReference>
<proteinExistence type="predicted"/>
<accession>A0A1F6TGP5</accession>
<comment type="caution">
    <text evidence="1">The sequence shown here is derived from an EMBL/GenBank/DDBJ whole genome shotgun (WGS) entry which is preliminary data.</text>
</comment>
<reference evidence="1 2" key="1">
    <citation type="journal article" date="2016" name="Nat. Commun.">
        <title>Thousands of microbial genomes shed light on interconnected biogeochemical processes in an aquifer system.</title>
        <authorList>
            <person name="Anantharaman K."/>
            <person name="Brown C.T."/>
            <person name="Hug L.A."/>
            <person name="Sharon I."/>
            <person name="Castelle C.J."/>
            <person name="Probst A.J."/>
            <person name="Thomas B.C."/>
            <person name="Singh A."/>
            <person name="Wilkins M.J."/>
            <person name="Karaoz U."/>
            <person name="Brodie E.L."/>
            <person name="Williams K.H."/>
            <person name="Hubbard S.S."/>
            <person name="Banfield J.F."/>
        </authorList>
    </citation>
    <scope>NUCLEOTIDE SEQUENCE [LARGE SCALE GENOMIC DNA]</scope>
</reference>
<gene>
    <name evidence="1" type="ORF">A2V92_07060</name>
</gene>
<evidence type="ECO:0000313" key="1">
    <source>
        <dbReference type="EMBL" id="OGI44274.1"/>
    </source>
</evidence>
<dbReference type="AlphaFoldDB" id="A0A1F6TGP5"/>
<evidence type="ECO:0008006" key="3">
    <source>
        <dbReference type="Google" id="ProtNLM"/>
    </source>
</evidence>
<protein>
    <recommendedName>
        <fullName evidence="3">Alginate export domain-containing protein</fullName>
    </recommendedName>
</protein>
<name>A0A1F6TGP5_9PROT</name>
<dbReference type="EMBL" id="MFST01000059">
    <property type="protein sequence ID" value="OGI44274.1"/>
    <property type="molecule type" value="Genomic_DNA"/>
</dbReference>
<sequence length="424" mass="45917">MFARFVLCALCVFATNDHIKSSAAAEGWEFGGHIKYQYGYDDYRPDDIHAVLGDDPANDHAADLRLKAENRAGPWDLTAHYELLAVSGDTLAARRRIAAAGLLGSGTATGLPDDRRRLFDLTGEVTDRDRKAAVQRLDRLSVGYGAGGGTLRFGRQVVSWGNGLVFHPLDFVNPFSPIAIDKDYKTGDDMLYGQMVVGADGEVQAIILPRRDPATREVEGDQGTYAAKLRARRAGFDLDLIAARHYDENLIGFGLVRSVGGAVWRLDAGQANLGDGGHAASFVTNLDYSWAWGGRNVYGYVEYFRNGVGEAERARYPAPNAALSARIARGELYTPARDYAALGLQIELSPLVNLYANLIRNLNDASAFLQLRGVYDWMQNTQLMAGVGLPAGARGTEFGGVPAPGTGAYSAAGRSVYLRAAHYF</sequence>